<dbReference type="InterPro" id="IPR009060">
    <property type="entry name" value="UBA-like_sf"/>
</dbReference>
<accession>A0ABM4D3M4</accession>
<feature type="coiled-coil region" evidence="1">
    <location>
        <begin position="121"/>
        <end position="167"/>
    </location>
</feature>
<dbReference type="RefSeq" id="XP_065668871.1">
    <property type="nucleotide sequence ID" value="XM_065812799.1"/>
</dbReference>
<name>A0ABM4D3M4_HYDVU</name>
<protein>
    <submittedName>
        <fullName evidence="3">Uncharacterized protein LOC124807855 isoform X2</fullName>
    </submittedName>
</protein>
<dbReference type="GeneID" id="124807855"/>
<dbReference type="SUPFAM" id="SSF46934">
    <property type="entry name" value="UBA-like"/>
    <property type="match status" value="1"/>
</dbReference>
<evidence type="ECO:0000256" key="1">
    <source>
        <dbReference type="SAM" id="Coils"/>
    </source>
</evidence>
<sequence length="403" mass="47137">MSSNSVISMKVYYTENKQTKEIRKFSVDKGDAKSYKIVTGKICNIFCDLSNKDFHLFWKNNKDGYILILTDDELELAHQSIENNCLKLYVIETQYLDIENNRDQYHCEIFKQGANEEQLKNKEALYERENASRREEQLKNEEALYKRNNASRREEQLKNEEVLYERENASSLEQDLSNQMIEKFTDLFGFHPSVLVSSSKNTFEKLQHEVKNIKFCSIDDIKGSLIEFSKYFDIQFAIKNVQTFFQQLTDNNIQDKNIDNINPLIDQLGLETKAEYNDNSFSTESPYRGDAECEQNAEYGQNTNFDHYTECVQAAKCIRNDEYGQNTECGKYPKCRDSQMQLNCDMAAEKDLFLNNVQPEGKFEKALYQMEAMGFDMEDEALRQLLIRNDCSIEKVFDAMNPL</sequence>
<dbReference type="Gene3D" id="3.10.20.90">
    <property type="entry name" value="Phosphatidylinositol 3-kinase Catalytic Subunit, Chain A, domain 1"/>
    <property type="match status" value="1"/>
</dbReference>
<organism evidence="2 3">
    <name type="scientific">Hydra vulgaris</name>
    <name type="common">Hydra</name>
    <name type="synonym">Hydra attenuata</name>
    <dbReference type="NCBI Taxonomy" id="6087"/>
    <lineage>
        <taxon>Eukaryota</taxon>
        <taxon>Metazoa</taxon>
        <taxon>Cnidaria</taxon>
        <taxon>Hydrozoa</taxon>
        <taxon>Hydroidolina</taxon>
        <taxon>Anthoathecata</taxon>
        <taxon>Aplanulata</taxon>
        <taxon>Hydridae</taxon>
        <taxon>Hydra</taxon>
    </lineage>
</organism>
<proteinExistence type="predicted"/>
<evidence type="ECO:0000313" key="2">
    <source>
        <dbReference type="Proteomes" id="UP001652625"/>
    </source>
</evidence>
<keyword evidence="1" id="KW-0175">Coiled coil</keyword>
<dbReference type="Gene3D" id="1.10.8.10">
    <property type="entry name" value="DNA helicase RuvA subunit, C-terminal domain"/>
    <property type="match status" value="1"/>
</dbReference>
<reference evidence="3" key="1">
    <citation type="submission" date="2025-08" db="UniProtKB">
        <authorList>
            <consortium name="RefSeq"/>
        </authorList>
    </citation>
    <scope>IDENTIFICATION</scope>
</reference>
<dbReference type="Proteomes" id="UP001652625">
    <property type="component" value="Chromosome 12"/>
</dbReference>
<keyword evidence="2" id="KW-1185">Reference proteome</keyword>
<dbReference type="SUPFAM" id="SSF54277">
    <property type="entry name" value="CAD &amp; PB1 domains"/>
    <property type="match status" value="1"/>
</dbReference>
<gene>
    <name evidence="3" type="primary">LOC124807855</name>
</gene>
<evidence type="ECO:0000313" key="3">
    <source>
        <dbReference type="RefSeq" id="XP_065668871.1"/>
    </source>
</evidence>